<keyword evidence="2" id="KW-0812">Transmembrane</keyword>
<proteinExistence type="predicted"/>
<gene>
    <name evidence="3" type="ORF">ENU21_00855</name>
</gene>
<evidence type="ECO:0000313" key="3">
    <source>
        <dbReference type="EMBL" id="HGM46287.1"/>
    </source>
</evidence>
<accession>A0A7C4H722</accession>
<feature type="compositionally biased region" description="Polar residues" evidence="1">
    <location>
        <begin position="357"/>
        <end position="370"/>
    </location>
</feature>
<evidence type="ECO:0000256" key="1">
    <source>
        <dbReference type="SAM" id="MobiDB-lite"/>
    </source>
</evidence>
<keyword evidence="2" id="KW-1133">Transmembrane helix</keyword>
<keyword evidence="2" id="KW-0472">Membrane</keyword>
<protein>
    <submittedName>
        <fullName evidence="3">Uncharacterized protein</fullName>
    </submittedName>
</protein>
<dbReference type="EMBL" id="DTBQ01000027">
    <property type="protein sequence ID" value="HGM46287.1"/>
    <property type="molecule type" value="Genomic_DNA"/>
</dbReference>
<sequence>MTRGRSLALLAVLLFALAAVSREAAAQPSYWLALNFRLTFYGNGTVLVEELIHPFTPEGKSLLEDREVESDLRNSTADLLRYVLLMFSDRPETILYRVGPVLDKRYGESVYCDITGTGSMSRFLGAYTLTVYVYLNRSTFVEDLGGGVYRVSIRDSFTSMDPRSWIDVIAFSFREGAALLEVEWAPEYARGPVERGEGALLWMNTNELEAPDFYIFTVKLPGFKYAGIPPEVEAFIMSARLEGSKATVVVVNRGVSSGYVIVWLKGEQVDQARRVFLNPKDRVEVTFSDVPPGNHTVVLISGTSAIDRKLLSTAADELRAEFPSPEEWWRLIVLAAALGLVAVLAVLLFRARSRASPTHTPEASLSSDYSAPSGPSVRAPQGARFSFGGGELE</sequence>
<reference evidence="3" key="1">
    <citation type="journal article" date="2020" name="mSystems">
        <title>Genome- and Community-Level Interaction Insights into Carbon Utilization and Element Cycling Functions of Hydrothermarchaeota in Hydrothermal Sediment.</title>
        <authorList>
            <person name="Zhou Z."/>
            <person name="Liu Y."/>
            <person name="Xu W."/>
            <person name="Pan J."/>
            <person name="Luo Z.H."/>
            <person name="Li M."/>
        </authorList>
    </citation>
    <scope>NUCLEOTIDE SEQUENCE</scope>
    <source>
        <strain evidence="3">SpSt-649</strain>
    </source>
</reference>
<feature type="region of interest" description="Disordered" evidence="1">
    <location>
        <begin position="357"/>
        <end position="393"/>
    </location>
</feature>
<organism evidence="3">
    <name type="scientific">Thermofilum pendens</name>
    <dbReference type="NCBI Taxonomy" id="2269"/>
    <lineage>
        <taxon>Archaea</taxon>
        <taxon>Thermoproteota</taxon>
        <taxon>Thermoprotei</taxon>
        <taxon>Thermofilales</taxon>
        <taxon>Thermofilaceae</taxon>
        <taxon>Thermofilum</taxon>
    </lineage>
</organism>
<evidence type="ECO:0000256" key="2">
    <source>
        <dbReference type="SAM" id="Phobius"/>
    </source>
</evidence>
<name>A0A7C4H722_THEPE</name>
<dbReference type="AlphaFoldDB" id="A0A7C4H722"/>
<feature type="transmembrane region" description="Helical" evidence="2">
    <location>
        <begin position="328"/>
        <end position="349"/>
    </location>
</feature>
<comment type="caution">
    <text evidence="3">The sequence shown here is derived from an EMBL/GenBank/DDBJ whole genome shotgun (WGS) entry which is preliminary data.</text>
</comment>